<dbReference type="GO" id="GO:0000166">
    <property type="term" value="F:nucleotide binding"/>
    <property type="evidence" value="ECO:0007669"/>
    <property type="project" value="InterPro"/>
</dbReference>
<dbReference type="Pfam" id="PF22725">
    <property type="entry name" value="GFO_IDH_MocA_C3"/>
    <property type="match status" value="1"/>
</dbReference>
<comment type="caution">
    <text evidence="3">The sequence shown here is derived from an EMBL/GenBank/DDBJ whole genome shotgun (WGS) entry which is preliminary data.</text>
</comment>
<organism evidence="3">
    <name type="scientific">marine sediment metagenome</name>
    <dbReference type="NCBI Taxonomy" id="412755"/>
    <lineage>
        <taxon>unclassified sequences</taxon>
        <taxon>metagenomes</taxon>
        <taxon>ecological metagenomes</taxon>
    </lineage>
</organism>
<reference evidence="3" key="1">
    <citation type="journal article" date="2014" name="Front. Microbiol.">
        <title>High frequency of phylogenetically diverse reductive dehalogenase-homologous genes in deep subseafloor sedimentary metagenomes.</title>
        <authorList>
            <person name="Kawai M."/>
            <person name="Futagami T."/>
            <person name="Toyoda A."/>
            <person name="Takaki Y."/>
            <person name="Nishi S."/>
            <person name="Hori S."/>
            <person name="Arai W."/>
            <person name="Tsubouchi T."/>
            <person name="Morono Y."/>
            <person name="Uchiyama I."/>
            <person name="Ito T."/>
            <person name="Fujiyama A."/>
            <person name="Inagaki F."/>
            <person name="Takami H."/>
        </authorList>
    </citation>
    <scope>NUCLEOTIDE SEQUENCE</scope>
    <source>
        <strain evidence="3">Expedition CK06-06</strain>
    </source>
</reference>
<dbReference type="AlphaFoldDB" id="X0ZN77"/>
<feature type="domain" description="Gfo/Idh/MocA-like oxidoreductase N-terminal" evidence="1">
    <location>
        <begin position="7"/>
        <end position="87"/>
    </location>
</feature>
<evidence type="ECO:0000313" key="3">
    <source>
        <dbReference type="EMBL" id="GAG59497.1"/>
    </source>
</evidence>
<gene>
    <name evidence="3" type="ORF">S01H4_03787</name>
</gene>
<dbReference type="SUPFAM" id="SSF51735">
    <property type="entry name" value="NAD(P)-binding Rossmann-fold domains"/>
    <property type="match status" value="1"/>
</dbReference>
<dbReference type="InterPro" id="IPR000683">
    <property type="entry name" value="Gfo/Idh/MocA-like_OxRdtase_N"/>
</dbReference>
<dbReference type="Gene3D" id="3.30.360.10">
    <property type="entry name" value="Dihydrodipicolinate Reductase, domain 2"/>
    <property type="match status" value="1"/>
</dbReference>
<name>X0ZN77_9ZZZZ</name>
<sequence length="307" mass="34944">GDINVELAKSDAQRFKVKYYKDIEECLSSEEIEAIYIGSETNRHLEIVELATQYRKHILCDKPISITLKEADKIIKMTRSAKAKLMVPFNPRFMIPIMKAKKDIEENKIGDLIYIYTISEYGKNPSLIKGFDTNWLFNPQKSGGGGFADTAPHGIDSLRWLINSEVKAVYADIGNKIFPNLDVDDIGTVIIEFKNGVIGVLGAGWANPESYPTWLDIRYEMLGTKGFIDISKPYHDLAVYGKEKMVREYWWRNDVRMILDEFIDCIFEDRDPIITGEDARASLEIILAAYNSSKNGKVIRLPVTDTK</sequence>
<dbReference type="SUPFAM" id="SSF55347">
    <property type="entry name" value="Glyceraldehyde-3-phosphate dehydrogenase-like, C-terminal domain"/>
    <property type="match status" value="1"/>
</dbReference>
<dbReference type="EMBL" id="BART01000958">
    <property type="protein sequence ID" value="GAG59497.1"/>
    <property type="molecule type" value="Genomic_DNA"/>
</dbReference>
<accession>X0ZN77</accession>
<dbReference type="PANTHER" id="PTHR43377:SF1">
    <property type="entry name" value="BILIVERDIN REDUCTASE A"/>
    <property type="match status" value="1"/>
</dbReference>
<evidence type="ECO:0000259" key="2">
    <source>
        <dbReference type="Pfam" id="PF22725"/>
    </source>
</evidence>
<feature type="domain" description="GFO/IDH/MocA-like oxidoreductase" evidence="2">
    <location>
        <begin position="98"/>
        <end position="228"/>
    </location>
</feature>
<dbReference type="InterPro" id="IPR036291">
    <property type="entry name" value="NAD(P)-bd_dom_sf"/>
</dbReference>
<dbReference type="PANTHER" id="PTHR43377">
    <property type="entry name" value="BILIVERDIN REDUCTASE A"/>
    <property type="match status" value="1"/>
</dbReference>
<dbReference type="InterPro" id="IPR055170">
    <property type="entry name" value="GFO_IDH_MocA-like_dom"/>
</dbReference>
<evidence type="ECO:0000259" key="1">
    <source>
        <dbReference type="Pfam" id="PF01408"/>
    </source>
</evidence>
<protein>
    <recommendedName>
        <fullName evidence="4">Gfo/Idh/MocA-like oxidoreductase N-terminal domain-containing protein</fullName>
    </recommendedName>
</protein>
<proteinExistence type="predicted"/>
<feature type="non-terminal residue" evidence="3">
    <location>
        <position position="1"/>
    </location>
</feature>
<evidence type="ECO:0008006" key="4">
    <source>
        <dbReference type="Google" id="ProtNLM"/>
    </source>
</evidence>
<dbReference type="Gene3D" id="3.40.50.720">
    <property type="entry name" value="NAD(P)-binding Rossmann-like Domain"/>
    <property type="match status" value="1"/>
</dbReference>
<dbReference type="Pfam" id="PF01408">
    <property type="entry name" value="GFO_IDH_MocA"/>
    <property type="match status" value="1"/>
</dbReference>
<dbReference type="InterPro" id="IPR051450">
    <property type="entry name" value="Gfo/Idh/MocA_Oxidoreductases"/>
</dbReference>